<dbReference type="AlphaFoldDB" id="A0A6J4K1I4"/>
<protein>
    <recommendedName>
        <fullName evidence="2">Neutral/alkaline non-lysosomal ceramidase N-terminal domain-containing protein</fullName>
    </recommendedName>
</protein>
<sequence>MSAAAHGDEPVLRAGVAEVVIPAEPGLDLAGFVARDNPSRGKCDEIYGRALALESGGNLLLLLSADVLGFEAATVRRIRDAAAHALADSGHGTRLIGTAVCATHTHSAPASMPLRDCGEVNAAWLGQAVSALAEAANTAAERLRPARLGTGSGTLRGVTGNRRTQQWARGENPPDFGGLCSEPVDPEVGVLRVDTAEGAPLACLVNFACHPVILGHENLDISADYPGVVTERLRERLGAVSLFTNGTAGDINPVRRGGWADVEWLASAVAGEAERVWAGVETRETAFLDARSGTVSLPLLPLPPRAELEAARQRFRQQQAEAARAGRATEMRVADAYRQWAEAALDQDAENLCRAVEVQALRIGSAALIGVPGEFFVESGLHVKERLAAAGIRPAWILGYTNGNVGYIPNRAAYAHGGYEVETAHRFYGHPACVAPEAGEAIVEAAVALAQGGRL</sequence>
<proteinExistence type="predicted"/>
<dbReference type="Pfam" id="PF04734">
    <property type="entry name" value="Ceramidase_alk"/>
    <property type="match status" value="1"/>
</dbReference>
<reference evidence="3" key="1">
    <citation type="submission" date="2020-02" db="EMBL/GenBank/DDBJ databases">
        <authorList>
            <person name="Meier V. D."/>
        </authorList>
    </citation>
    <scope>NUCLEOTIDE SEQUENCE</scope>
    <source>
        <strain evidence="3">AVDCRST_MAG63</strain>
    </source>
</reference>
<accession>A0A6J4K1I4</accession>
<dbReference type="EMBL" id="CADCTO010000628">
    <property type="protein sequence ID" value="CAA9292933.1"/>
    <property type="molecule type" value="Genomic_DNA"/>
</dbReference>
<gene>
    <name evidence="3" type="ORF">AVDCRST_MAG63-4530</name>
</gene>
<name>A0A6J4K1I4_9BACT</name>
<feature type="region of interest" description="Disordered" evidence="1">
    <location>
        <begin position="150"/>
        <end position="180"/>
    </location>
</feature>
<dbReference type="InterPro" id="IPR031329">
    <property type="entry name" value="NEUT/ALK_ceramidase_N"/>
</dbReference>
<feature type="domain" description="Neutral/alkaline non-lysosomal ceramidase N-terminal" evidence="2">
    <location>
        <begin position="28"/>
        <end position="259"/>
    </location>
</feature>
<evidence type="ECO:0000256" key="1">
    <source>
        <dbReference type="SAM" id="MobiDB-lite"/>
    </source>
</evidence>
<evidence type="ECO:0000313" key="3">
    <source>
        <dbReference type="EMBL" id="CAA9292933.1"/>
    </source>
</evidence>
<evidence type="ECO:0000259" key="2">
    <source>
        <dbReference type="Pfam" id="PF04734"/>
    </source>
</evidence>
<organism evidence="3">
    <name type="scientific">uncultured Armatimonadetes bacterium</name>
    <dbReference type="NCBI Taxonomy" id="157466"/>
    <lineage>
        <taxon>Bacteria</taxon>
        <taxon>Bacillati</taxon>
        <taxon>Armatimonadota</taxon>
        <taxon>environmental samples</taxon>
    </lineage>
</organism>